<evidence type="ECO:0000259" key="11">
    <source>
        <dbReference type="PROSITE" id="PS50929"/>
    </source>
</evidence>
<name>A0A6J6EMU5_9ZZZZ</name>
<dbReference type="FunFam" id="3.40.50.300:FF:000299">
    <property type="entry name" value="ABC transporter ATP-binding protein/permease"/>
    <property type="match status" value="1"/>
</dbReference>
<feature type="domain" description="ABC transporter" evidence="10">
    <location>
        <begin position="345"/>
        <end position="579"/>
    </location>
</feature>
<dbReference type="PROSITE" id="PS50929">
    <property type="entry name" value="ABC_TM1F"/>
    <property type="match status" value="1"/>
</dbReference>
<reference evidence="12" key="1">
    <citation type="submission" date="2020-05" db="EMBL/GenBank/DDBJ databases">
        <authorList>
            <person name="Chiriac C."/>
            <person name="Salcher M."/>
            <person name="Ghai R."/>
            <person name="Kavagutti S V."/>
        </authorList>
    </citation>
    <scope>NUCLEOTIDE SEQUENCE</scope>
</reference>
<dbReference type="GO" id="GO:0016887">
    <property type="term" value="F:ATP hydrolysis activity"/>
    <property type="evidence" value="ECO:0007669"/>
    <property type="project" value="InterPro"/>
</dbReference>
<dbReference type="GO" id="GO:0015421">
    <property type="term" value="F:ABC-type oligopeptide transporter activity"/>
    <property type="evidence" value="ECO:0007669"/>
    <property type="project" value="TreeGrafter"/>
</dbReference>
<dbReference type="SMART" id="SM00382">
    <property type="entry name" value="AAA"/>
    <property type="match status" value="1"/>
</dbReference>
<evidence type="ECO:0000256" key="8">
    <source>
        <dbReference type="ARBA" id="ARBA00023136"/>
    </source>
</evidence>
<evidence type="ECO:0000256" key="5">
    <source>
        <dbReference type="ARBA" id="ARBA00022741"/>
    </source>
</evidence>
<evidence type="ECO:0000256" key="9">
    <source>
        <dbReference type="SAM" id="Phobius"/>
    </source>
</evidence>
<keyword evidence="3" id="KW-1003">Cell membrane</keyword>
<keyword evidence="2" id="KW-0813">Transport</keyword>
<keyword evidence="5" id="KW-0547">Nucleotide-binding</keyword>
<dbReference type="GO" id="GO:0005886">
    <property type="term" value="C:plasma membrane"/>
    <property type="evidence" value="ECO:0007669"/>
    <property type="project" value="UniProtKB-SubCell"/>
</dbReference>
<protein>
    <submittedName>
        <fullName evidence="12">Unannotated protein</fullName>
    </submittedName>
</protein>
<sequence length="587" mass="63641">MTTASVAPRRDSSIDTITHGRRLQVAVIALASLVAGATEALFLVLITRTAFSITEGTGRVEVIGEASVSTGSAILLSLLLVAVRLALGILVAWCSARLTSNVTAALRREMAESWLMSSWEVQNDARSGQLQELLSTFTQRGSNLVSALLSAVTSGFNLLALIVLAAVVDPFAALVVTAAVAVLAQLLLPVRSAVRRNAKRASDSSINYATTLSEISQLGLEMHVFSIKRQIKAKVDSVIDEQAVVNERLDYLRQLVPTVYAGLAYLAVVLALGAVTLADSTDLRSVGAVMLVILRSLTYGQGLQAALTSYSSMVPYVNEIVERVTYYQHNRERTGQRAVSEIQRITVRNLSFEYRPGVKVLDNVSFDVAKGEVIGIIGPSGSGKSTLVQLLLGLRRPSEGDILIDGKSISDVDRELWSRLVTFVPQKPRLISGTIEDNIRFFREDVSREDVERAARLANLEPEIIAVAEGYHREVGTEGNRLSGGQQQRLCIARALVERPDVLILDEPTSSLDAISEVAIRETLDRLRTAATVIIVAHRLSTLTICDRILVLQEGQLVAFDTPENLDTTSAFFAEALRASASDRPQL</sequence>
<dbReference type="PANTHER" id="PTHR43394">
    <property type="entry name" value="ATP-DEPENDENT PERMEASE MDL1, MITOCHONDRIAL"/>
    <property type="match status" value="1"/>
</dbReference>
<dbReference type="Gene3D" id="1.20.1560.10">
    <property type="entry name" value="ABC transporter type 1, transmembrane domain"/>
    <property type="match status" value="1"/>
</dbReference>
<keyword evidence="6" id="KW-0067">ATP-binding</keyword>
<evidence type="ECO:0000256" key="6">
    <source>
        <dbReference type="ARBA" id="ARBA00022840"/>
    </source>
</evidence>
<dbReference type="InterPro" id="IPR039421">
    <property type="entry name" value="Type_1_exporter"/>
</dbReference>
<evidence type="ECO:0000256" key="7">
    <source>
        <dbReference type="ARBA" id="ARBA00022989"/>
    </source>
</evidence>
<organism evidence="12">
    <name type="scientific">freshwater metagenome</name>
    <dbReference type="NCBI Taxonomy" id="449393"/>
    <lineage>
        <taxon>unclassified sequences</taxon>
        <taxon>metagenomes</taxon>
        <taxon>ecological metagenomes</taxon>
    </lineage>
</organism>
<evidence type="ECO:0000313" key="12">
    <source>
        <dbReference type="EMBL" id="CAB4576689.1"/>
    </source>
</evidence>
<evidence type="ECO:0000256" key="1">
    <source>
        <dbReference type="ARBA" id="ARBA00004651"/>
    </source>
</evidence>
<dbReference type="GO" id="GO:0005524">
    <property type="term" value="F:ATP binding"/>
    <property type="evidence" value="ECO:0007669"/>
    <property type="project" value="UniProtKB-KW"/>
</dbReference>
<evidence type="ECO:0000259" key="10">
    <source>
        <dbReference type="PROSITE" id="PS50893"/>
    </source>
</evidence>
<dbReference type="InterPro" id="IPR011527">
    <property type="entry name" value="ABC1_TM_dom"/>
</dbReference>
<dbReference type="InterPro" id="IPR003593">
    <property type="entry name" value="AAA+_ATPase"/>
</dbReference>
<dbReference type="InterPro" id="IPR036640">
    <property type="entry name" value="ABC1_TM_sf"/>
</dbReference>
<dbReference type="AlphaFoldDB" id="A0A6J6EMU5"/>
<dbReference type="InterPro" id="IPR017871">
    <property type="entry name" value="ABC_transporter-like_CS"/>
</dbReference>
<dbReference type="PROSITE" id="PS50893">
    <property type="entry name" value="ABC_TRANSPORTER_2"/>
    <property type="match status" value="1"/>
</dbReference>
<keyword evidence="8 9" id="KW-0472">Membrane</keyword>
<dbReference type="InterPro" id="IPR003439">
    <property type="entry name" value="ABC_transporter-like_ATP-bd"/>
</dbReference>
<dbReference type="EMBL" id="CAEZSR010000125">
    <property type="protein sequence ID" value="CAB4576689.1"/>
    <property type="molecule type" value="Genomic_DNA"/>
</dbReference>
<dbReference type="SUPFAM" id="SSF52540">
    <property type="entry name" value="P-loop containing nucleoside triphosphate hydrolases"/>
    <property type="match status" value="1"/>
</dbReference>
<feature type="transmembrane region" description="Helical" evidence="9">
    <location>
        <begin position="171"/>
        <end position="190"/>
    </location>
</feature>
<dbReference type="SUPFAM" id="SSF90123">
    <property type="entry name" value="ABC transporter transmembrane region"/>
    <property type="match status" value="1"/>
</dbReference>
<dbReference type="Gene3D" id="3.40.50.300">
    <property type="entry name" value="P-loop containing nucleotide triphosphate hydrolases"/>
    <property type="match status" value="1"/>
</dbReference>
<evidence type="ECO:0000256" key="2">
    <source>
        <dbReference type="ARBA" id="ARBA00022448"/>
    </source>
</evidence>
<feature type="domain" description="ABC transmembrane type-1" evidence="11">
    <location>
        <begin position="26"/>
        <end position="313"/>
    </location>
</feature>
<feature type="transmembrane region" description="Helical" evidence="9">
    <location>
        <begin position="25"/>
        <end position="51"/>
    </location>
</feature>
<comment type="subcellular location">
    <subcellularLocation>
        <location evidence="1">Cell membrane</location>
        <topology evidence="1">Multi-pass membrane protein</topology>
    </subcellularLocation>
</comment>
<feature type="transmembrane region" description="Helical" evidence="9">
    <location>
        <begin position="144"/>
        <end position="165"/>
    </location>
</feature>
<dbReference type="PANTHER" id="PTHR43394:SF1">
    <property type="entry name" value="ATP-BINDING CASSETTE SUB-FAMILY B MEMBER 10, MITOCHONDRIAL"/>
    <property type="match status" value="1"/>
</dbReference>
<feature type="transmembrane region" description="Helical" evidence="9">
    <location>
        <begin position="258"/>
        <end position="278"/>
    </location>
</feature>
<evidence type="ECO:0000256" key="3">
    <source>
        <dbReference type="ARBA" id="ARBA00022475"/>
    </source>
</evidence>
<dbReference type="Pfam" id="PF00005">
    <property type="entry name" value="ABC_tran"/>
    <property type="match status" value="1"/>
</dbReference>
<gene>
    <name evidence="12" type="ORF">UFOPK1493_02758</name>
</gene>
<accession>A0A6J6EMU5</accession>
<keyword evidence="7 9" id="KW-1133">Transmembrane helix</keyword>
<dbReference type="PROSITE" id="PS00211">
    <property type="entry name" value="ABC_TRANSPORTER_1"/>
    <property type="match status" value="1"/>
</dbReference>
<proteinExistence type="predicted"/>
<feature type="transmembrane region" description="Helical" evidence="9">
    <location>
        <begin position="71"/>
        <end position="93"/>
    </location>
</feature>
<keyword evidence="4 9" id="KW-0812">Transmembrane</keyword>
<dbReference type="InterPro" id="IPR027417">
    <property type="entry name" value="P-loop_NTPase"/>
</dbReference>
<evidence type="ECO:0000256" key="4">
    <source>
        <dbReference type="ARBA" id="ARBA00022692"/>
    </source>
</evidence>